<dbReference type="Pfam" id="PF03330">
    <property type="entry name" value="DPBB_1"/>
    <property type="match status" value="1"/>
</dbReference>
<reference evidence="7" key="2">
    <citation type="submission" date="2021-01" db="EMBL/GenBank/DDBJ databases">
        <authorList>
            <person name="Hahn C.R."/>
            <person name="Youssef N.H."/>
            <person name="Elshahed M."/>
        </authorList>
    </citation>
    <scope>NUCLEOTIDE SEQUENCE</scope>
    <source>
        <strain evidence="7">Zod_Metabat.24</strain>
    </source>
</reference>
<organism evidence="7 8">
    <name type="scientific">Candidatus Zymogenus saltonus</name>
    <dbReference type="NCBI Taxonomy" id="2844893"/>
    <lineage>
        <taxon>Bacteria</taxon>
        <taxon>Deltaproteobacteria</taxon>
        <taxon>Candidatus Zymogenia</taxon>
        <taxon>Candidatus Zymogeniales</taxon>
        <taxon>Candidatus Zymogenaceae</taxon>
        <taxon>Candidatus Zymogenus</taxon>
    </lineage>
</organism>
<dbReference type="Pfam" id="PF05036">
    <property type="entry name" value="SPOR"/>
    <property type="match status" value="1"/>
</dbReference>
<dbReference type="EC" id="4.2.2.-" evidence="4"/>
<dbReference type="GO" id="GO:0008932">
    <property type="term" value="F:lytic endotransglycosylase activity"/>
    <property type="evidence" value="ECO:0007669"/>
    <property type="project" value="UniProtKB-UniRule"/>
</dbReference>
<dbReference type="GO" id="GO:0000270">
    <property type="term" value="P:peptidoglycan metabolic process"/>
    <property type="evidence" value="ECO:0007669"/>
    <property type="project" value="UniProtKB-UniRule"/>
</dbReference>
<dbReference type="Proteomes" id="UP000809273">
    <property type="component" value="Unassembled WGS sequence"/>
</dbReference>
<dbReference type="InterPro" id="IPR036680">
    <property type="entry name" value="SPOR-like_sf"/>
</dbReference>
<evidence type="ECO:0000313" key="8">
    <source>
        <dbReference type="Proteomes" id="UP000809273"/>
    </source>
</evidence>
<evidence type="ECO:0000256" key="3">
    <source>
        <dbReference type="ARBA" id="ARBA00023316"/>
    </source>
</evidence>
<dbReference type="PROSITE" id="PS51724">
    <property type="entry name" value="SPOR"/>
    <property type="match status" value="1"/>
</dbReference>
<keyword evidence="2 4" id="KW-0456">Lyase</keyword>
<evidence type="ECO:0000313" key="7">
    <source>
        <dbReference type="EMBL" id="MBN1573859.1"/>
    </source>
</evidence>
<evidence type="ECO:0000256" key="4">
    <source>
        <dbReference type="HAMAP-Rule" id="MF_02071"/>
    </source>
</evidence>
<dbReference type="HAMAP" id="MF_02071">
    <property type="entry name" value="RlpA"/>
    <property type="match status" value="1"/>
</dbReference>
<name>A0A9D8PP12_9DELT</name>
<evidence type="ECO:0000256" key="2">
    <source>
        <dbReference type="ARBA" id="ARBA00023239"/>
    </source>
</evidence>
<protein>
    <recommendedName>
        <fullName evidence="4">Probable endolytic peptidoglycan transglycosylase RlpA</fullName>
        <ecNumber evidence="4">4.2.2.-</ecNumber>
    </recommendedName>
</protein>
<keyword evidence="3 4" id="KW-0961">Cell wall biogenesis/degradation</keyword>
<proteinExistence type="inferred from homology"/>
<feature type="domain" description="SPOR" evidence="6">
    <location>
        <begin position="179"/>
        <end position="258"/>
    </location>
</feature>
<dbReference type="SUPFAM" id="SSF50685">
    <property type="entry name" value="Barwin-like endoglucanases"/>
    <property type="match status" value="1"/>
</dbReference>
<reference evidence="7" key="1">
    <citation type="journal article" date="2021" name="Environ. Microbiol.">
        <title>Genomic characterization of three novel Desulfobacterota classes expand the metabolic and phylogenetic diversity of the phylum.</title>
        <authorList>
            <person name="Murphy C.L."/>
            <person name="Biggerstaff J."/>
            <person name="Eichhorn A."/>
            <person name="Ewing E."/>
            <person name="Shahan R."/>
            <person name="Soriano D."/>
            <person name="Stewart S."/>
            <person name="VanMol K."/>
            <person name="Walker R."/>
            <person name="Walters P."/>
            <person name="Elshahed M.S."/>
            <person name="Youssef N.H."/>
        </authorList>
    </citation>
    <scope>NUCLEOTIDE SEQUENCE</scope>
    <source>
        <strain evidence="7">Zod_Metabat.24</strain>
    </source>
</reference>
<evidence type="ECO:0000256" key="1">
    <source>
        <dbReference type="ARBA" id="ARBA00022729"/>
    </source>
</evidence>
<dbReference type="InterPro" id="IPR012997">
    <property type="entry name" value="RplA"/>
</dbReference>
<dbReference type="EMBL" id="JAFGIX010000057">
    <property type="protein sequence ID" value="MBN1573859.1"/>
    <property type="molecule type" value="Genomic_DNA"/>
</dbReference>
<gene>
    <name evidence="4" type="primary">rlpA</name>
    <name evidence="7" type="ORF">JW984_11740</name>
</gene>
<dbReference type="Gene3D" id="2.40.40.10">
    <property type="entry name" value="RlpA-like domain"/>
    <property type="match status" value="1"/>
</dbReference>
<accession>A0A9D8PP12</accession>
<sequence length="258" mass="28778">MNNFKPFLIWTIIFLFPVSGCSLFNMGVKSRHNTYIPPSEDKVSITTEKIPPAEVVDTFEGMASWYGPKFHGKKTASGEIFDMYELTAAHKSLPMGTKCIVTNLENNKSVTVRINDRGPFAKERVIDLSYASAKVIDMIHSGTIKVRVEVLAGEATEELETATAPESTTDDTPKLNNTGEYKVYFTIQVGSFSSRENAERLSETIKGYIENVWIEEFVTTESTYYRVRAGKFPTKEDAEKGAEVLSEAGHSGFITEIK</sequence>
<dbReference type="PANTHER" id="PTHR34183:SF1">
    <property type="entry name" value="ENDOLYTIC PEPTIDOGLYCAN TRANSGLYCOSYLASE RLPA"/>
    <property type="match status" value="1"/>
</dbReference>
<dbReference type="CDD" id="cd22268">
    <property type="entry name" value="DPBB_RlpA-like"/>
    <property type="match status" value="1"/>
</dbReference>
<dbReference type="GO" id="GO:0042834">
    <property type="term" value="F:peptidoglycan binding"/>
    <property type="evidence" value="ECO:0007669"/>
    <property type="project" value="InterPro"/>
</dbReference>
<evidence type="ECO:0000259" key="6">
    <source>
        <dbReference type="PROSITE" id="PS51724"/>
    </source>
</evidence>
<dbReference type="InterPro" id="IPR009009">
    <property type="entry name" value="RlpA-like_DPBB"/>
</dbReference>
<dbReference type="SUPFAM" id="SSF110997">
    <property type="entry name" value="Sporulation related repeat"/>
    <property type="match status" value="1"/>
</dbReference>
<dbReference type="InterPro" id="IPR036908">
    <property type="entry name" value="RlpA-like_sf"/>
</dbReference>
<dbReference type="PANTHER" id="PTHR34183">
    <property type="entry name" value="ENDOLYTIC PEPTIDOGLYCAN TRANSGLYCOSYLASE RLPA"/>
    <property type="match status" value="1"/>
</dbReference>
<dbReference type="GO" id="GO:0071555">
    <property type="term" value="P:cell wall organization"/>
    <property type="evidence" value="ECO:0007669"/>
    <property type="project" value="UniProtKB-KW"/>
</dbReference>
<keyword evidence="1" id="KW-0732">Signal</keyword>
<dbReference type="Gene3D" id="3.30.70.1070">
    <property type="entry name" value="Sporulation related repeat"/>
    <property type="match status" value="1"/>
</dbReference>
<dbReference type="NCBIfam" id="TIGR00413">
    <property type="entry name" value="rlpA"/>
    <property type="match status" value="1"/>
</dbReference>
<comment type="similarity">
    <text evidence="4 5">Belongs to the RlpA family.</text>
</comment>
<dbReference type="AlphaFoldDB" id="A0A9D8PP12"/>
<dbReference type="InterPro" id="IPR007730">
    <property type="entry name" value="SPOR-like_dom"/>
</dbReference>
<dbReference type="InterPro" id="IPR034718">
    <property type="entry name" value="RlpA"/>
</dbReference>
<comment type="caution">
    <text evidence="7">The sequence shown here is derived from an EMBL/GenBank/DDBJ whole genome shotgun (WGS) entry which is preliminary data.</text>
</comment>
<evidence type="ECO:0000256" key="5">
    <source>
        <dbReference type="RuleBase" id="RU003495"/>
    </source>
</evidence>
<comment type="function">
    <text evidence="4">Lytic transglycosylase with a strong preference for naked glycan strands that lack stem peptides.</text>
</comment>